<evidence type="ECO:0000256" key="2">
    <source>
        <dbReference type="ARBA" id="ARBA00022490"/>
    </source>
</evidence>
<feature type="active site" evidence="9">
    <location>
        <position position="275"/>
    </location>
</feature>
<comment type="similarity">
    <text evidence="9">Belongs to the 'phage' integrase family. XerC subfamily.</text>
</comment>
<dbReference type="STRING" id="556325.BHE16_01835"/>
<dbReference type="GO" id="GO:0007059">
    <property type="term" value="P:chromosome segregation"/>
    <property type="evidence" value="ECO:0007669"/>
    <property type="project" value="UniProtKB-UniRule"/>
</dbReference>
<dbReference type="InterPro" id="IPR002104">
    <property type="entry name" value="Integrase_catalytic"/>
</dbReference>
<dbReference type="KEGG" id="nae:BHE16_01835"/>
<evidence type="ECO:0000256" key="8">
    <source>
        <dbReference type="ARBA" id="ARBA00023306"/>
    </source>
</evidence>
<evidence type="ECO:0000256" key="5">
    <source>
        <dbReference type="ARBA" id="ARBA00022908"/>
    </source>
</evidence>
<evidence type="ECO:0000256" key="7">
    <source>
        <dbReference type="ARBA" id="ARBA00023172"/>
    </source>
</evidence>
<protein>
    <recommendedName>
        <fullName evidence="9">Tyrosine recombinase XerC</fullName>
    </recommendedName>
</protein>
<comment type="subcellular location">
    <subcellularLocation>
        <location evidence="1 9">Cytoplasm</location>
    </subcellularLocation>
</comment>
<evidence type="ECO:0000313" key="14">
    <source>
        <dbReference type="Proteomes" id="UP000183530"/>
    </source>
</evidence>
<proteinExistence type="inferred from homology"/>
<feature type="compositionally biased region" description="Polar residues" evidence="10">
    <location>
        <begin position="118"/>
        <end position="133"/>
    </location>
</feature>
<evidence type="ECO:0000256" key="9">
    <source>
        <dbReference type="HAMAP-Rule" id="MF_01808"/>
    </source>
</evidence>
<feature type="active site" evidence="9">
    <location>
        <position position="194"/>
    </location>
</feature>
<dbReference type="InterPro" id="IPR050090">
    <property type="entry name" value="Tyrosine_recombinase_XerCD"/>
</dbReference>
<organism evidence="13 14">
    <name type="scientific">Neomicrococcus aestuarii</name>
    <dbReference type="NCBI Taxonomy" id="556325"/>
    <lineage>
        <taxon>Bacteria</taxon>
        <taxon>Bacillati</taxon>
        <taxon>Actinomycetota</taxon>
        <taxon>Actinomycetes</taxon>
        <taxon>Micrococcales</taxon>
        <taxon>Micrococcaceae</taxon>
        <taxon>Neomicrococcus</taxon>
    </lineage>
</organism>
<keyword evidence="5 9" id="KW-0229">DNA integration</keyword>
<dbReference type="InterPro" id="IPR011010">
    <property type="entry name" value="DNA_brk_join_enz"/>
</dbReference>
<name>A0A1L2ZLS8_9MICC</name>
<dbReference type="SUPFAM" id="SSF56349">
    <property type="entry name" value="DNA breaking-rejoining enzymes"/>
    <property type="match status" value="1"/>
</dbReference>
<dbReference type="InterPro" id="IPR010998">
    <property type="entry name" value="Integrase_recombinase_N"/>
</dbReference>
<dbReference type="GO" id="GO:0005737">
    <property type="term" value="C:cytoplasm"/>
    <property type="evidence" value="ECO:0007669"/>
    <property type="project" value="UniProtKB-SubCell"/>
</dbReference>
<dbReference type="GO" id="GO:0051301">
    <property type="term" value="P:cell division"/>
    <property type="evidence" value="ECO:0007669"/>
    <property type="project" value="UniProtKB-KW"/>
</dbReference>
<dbReference type="PANTHER" id="PTHR30349">
    <property type="entry name" value="PHAGE INTEGRASE-RELATED"/>
    <property type="match status" value="1"/>
</dbReference>
<gene>
    <name evidence="9" type="primary">xerC</name>
    <name evidence="13" type="ORF">BHE16_01835</name>
</gene>
<dbReference type="HAMAP" id="MF_01808">
    <property type="entry name" value="Recomb_XerC_XerD"/>
    <property type="match status" value="1"/>
</dbReference>
<keyword evidence="8 9" id="KW-0131">Cell cycle</keyword>
<evidence type="ECO:0000313" key="13">
    <source>
        <dbReference type="EMBL" id="APF39968.1"/>
    </source>
</evidence>
<dbReference type="InterPro" id="IPR044068">
    <property type="entry name" value="CB"/>
</dbReference>
<feature type="active site" description="O-(3'-phospho-DNA)-tyrosine intermediate" evidence="9">
    <location>
        <position position="310"/>
    </location>
</feature>
<dbReference type="GO" id="GO:0003677">
    <property type="term" value="F:DNA binding"/>
    <property type="evidence" value="ECO:0007669"/>
    <property type="project" value="UniProtKB-UniRule"/>
</dbReference>
<accession>A0A1L2ZLS8</accession>
<dbReference type="InterPro" id="IPR013762">
    <property type="entry name" value="Integrase-like_cat_sf"/>
</dbReference>
<keyword evidence="3 9" id="KW-0132">Cell division</keyword>
<evidence type="ECO:0000256" key="3">
    <source>
        <dbReference type="ARBA" id="ARBA00022618"/>
    </source>
</evidence>
<dbReference type="InterPro" id="IPR023009">
    <property type="entry name" value="Tyrosine_recombinase_XerC/XerD"/>
</dbReference>
<keyword evidence="6 9" id="KW-0238">DNA-binding</keyword>
<dbReference type="EMBL" id="CP018135">
    <property type="protein sequence ID" value="APF39968.1"/>
    <property type="molecule type" value="Genomic_DNA"/>
</dbReference>
<dbReference type="OrthoDB" id="9801717at2"/>
<dbReference type="PANTHER" id="PTHR30349:SF77">
    <property type="entry name" value="TYROSINE RECOMBINASE XERC"/>
    <property type="match status" value="1"/>
</dbReference>
<evidence type="ECO:0000259" key="11">
    <source>
        <dbReference type="PROSITE" id="PS51898"/>
    </source>
</evidence>
<comment type="function">
    <text evidence="9">Site-specific tyrosine recombinase, which acts by catalyzing the cutting and rejoining of the recombining DNA molecules. The XerC-XerD complex is essential to convert dimers of the bacterial chromosome into monomers to permit their segregation at cell division. It also contributes to the segregational stability of plasmids.</text>
</comment>
<evidence type="ECO:0000256" key="10">
    <source>
        <dbReference type="SAM" id="MobiDB-lite"/>
    </source>
</evidence>
<dbReference type="CDD" id="cd00798">
    <property type="entry name" value="INT_XerDC_C"/>
    <property type="match status" value="1"/>
</dbReference>
<dbReference type="RefSeq" id="WP_071893446.1">
    <property type="nucleotide sequence ID" value="NZ_CP018135.1"/>
</dbReference>
<reference evidence="13 14" key="1">
    <citation type="submission" date="2016-11" db="EMBL/GenBank/DDBJ databases">
        <title>Genome sequencing of Zhihengliuella aestuarii B18 antagonistic to Plasmodiophora brassicae.</title>
        <authorList>
            <person name="Luo Y."/>
        </authorList>
    </citation>
    <scope>NUCLEOTIDE SEQUENCE [LARGE SCALE GENOMIC DNA]</scope>
    <source>
        <strain evidence="13 14">B18</strain>
    </source>
</reference>
<keyword evidence="14" id="KW-1185">Reference proteome</keyword>
<keyword evidence="2 9" id="KW-0963">Cytoplasm</keyword>
<dbReference type="GO" id="GO:0006313">
    <property type="term" value="P:DNA transposition"/>
    <property type="evidence" value="ECO:0007669"/>
    <property type="project" value="UniProtKB-UniRule"/>
</dbReference>
<dbReference type="Pfam" id="PF02899">
    <property type="entry name" value="Phage_int_SAM_1"/>
    <property type="match status" value="1"/>
</dbReference>
<dbReference type="Gene3D" id="1.10.150.130">
    <property type="match status" value="1"/>
</dbReference>
<evidence type="ECO:0000256" key="1">
    <source>
        <dbReference type="ARBA" id="ARBA00004496"/>
    </source>
</evidence>
<keyword evidence="7 9" id="KW-0233">DNA recombination</keyword>
<feature type="domain" description="Core-binding (CB)" evidence="12">
    <location>
        <begin position="3"/>
        <end position="89"/>
    </location>
</feature>
<sequence>MSAVNQQWRDGFERFLALERNVSPNTVRAYLGDVRNLETFLTSMGVEDFGETTLSHLRTWLAAQQSSGVSRTTLARRQSSIRRLFAWAKREGFISLDPSLRLQSPKLEKKLPPVLRNDQMSRLIQPTQNSSGDASEGQPKVDESAESPLEESVHSRDQAMIELLYATGIRVGELVGIDVDDLDLERCVVRVTGKGDKQRTVPFGLPARDALGEWLDRGRRNIRANAQDSSPATTSDARAALFLGKRGARINQRQVRDVVSQRLEGLGDTSARGPHVLRHTAATHLLDGGADLRAVQEILGHSSLATTQLYTHVSIDRLRESFARAHPRS</sequence>
<evidence type="ECO:0000259" key="12">
    <source>
        <dbReference type="PROSITE" id="PS51900"/>
    </source>
</evidence>
<dbReference type="Gene3D" id="1.10.443.10">
    <property type="entry name" value="Intergrase catalytic core"/>
    <property type="match status" value="1"/>
</dbReference>
<dbReference type="AlphaFoldDB" id="A0A1L2ZLS8"/>
<evidence type="ECO:0000256" key="6">
    <source>
        <dbReference type="ARBA" id="ARBA00023125"/>
    </source>
</evidence>
<dbReference type="PROSITE" id="PS51900">
    <property type="entry name" value="CB"/>
    <property type="match status" value="1"/>
</dbReference>
<dbReference type="Pfam" id="PF00589">
    <property type="entry name" value="Phage_integrase"/>
    <property type="match status" value="1"/>
</dbReference>
<dbReference type="PROSITE" id="PS51898">
    <property type="entry name" value="TYR_RECOMBINASE"/>
    <property type="match status" value="1"/>
</dbReference>
<feature type="region of interest" description="Disordered" evidence="10">
    <location>
        <begin position="115"/>
        <end position="153"/>
    </location>
</feature>
<feature type="active site" evidence="9">
    <location>
        <position position="278"/>
    </location>
</feature>
<dbReference type="Proteomes" id="UP000183530">
    <property type="component" value="Chromosome"/>
</dbReference>
<keyword evidence="4 9" id="KW-0159">Chromosome partition</keyword>
<feature type="domain" description="Tyr recombinase" evidence="11">
    <location>
        <begin position="110"/>
        <end position="323"/>
    </location>
</feature>
<dbReference type="InterPro" id="IPR004107">
    <property type="entry name" value="Integrase_SAM-like_N"/>
</dbReference>
<feature type="active site" evidence="9">
    <location>
        <position position="301"/>
    </location>
</feature>
<evidence type="ECO:0000256" key="4">
    <source>
        <dbReference type="ARBA" id="ARBA00022829"/>
    </source>
</evidence>
<dbReference type="GO" id="GO:0009037">
    <property type="term" value="F:tyrosine-based site-specific recombinase activity"/>
    <property type="evidence" value="ECO:0007669"/>
    <property type="project" value="UniProtKB-UniRule"/>
</dbReference>
<comment type="subunit">
    <text evidence="9">Forms a cyclic heterotetrameric complex composed of two molecules of XerC and two molecules of XerD.</text>
</comment>
<feature type="active site" evidence="9">
    <location>
        <position position="170"/>
    </location>
</feature>